<dbReference type="HOGENOM" id="CLU_2132841_0_0_1"/>
<feature type="region of interest" description="Disordered" evidence="1">
    <location>
        <begin position="64"/>
        <end position="113"/>
    </location>
</feature>
<dbReference type="AlphaFoldDB" id="C6HEV9"/>
<evidence type="ECO:0000313" key="2">
    <source>
        <dbReference type="EMBL" id="EER41330.1"/>
    </source>
</evidence>
<gene>
    <name evidence="2" type="ORF">HCDG_04976</name>
</gene>
<feature type="compositionally biased region" description="Low complexity" evidence="1">
    <location>
        <begin position="82"/>
        <end position="113"/>
    </location>
</feature>
<sequence length="113" mass="12425">MPQEFSTWSRLSVLGSSVFILNRITDYLRIKLSIIPVAALRKPLCHTLGTQQEQFKVQNVKEGQNTALNPSNHAASLFVTPRSNSNNRSLRRLSPTTASCNTHSNSASSSSPN</sequence>
<feature type="compositionally biased region" description="Polar residues" evidence="1">
    <location>
        <begin position="64"/>
        <end position="74"/>
    </location>
</feature>
<name>C6HEV9_AJECH</name>
<evidence type="ECO:0000313" key="3">
    <source>
        <dbReference type="Proteomes" id="UP000002624"/>
    </source>
</evidence>
<dbReference type="Proteomes" id="UP000002624">
    <property type="component" value="Unassembled WGS sequence"/>
</dbReference>
<reference evidence="3" key="1">
    <citation type="submission" date="2009-05" db="EMBL/GenBank/DDBJ databases">
        <title>The genome sequence of Ajellomyces capsulatus strain H143.</title>
        <authorList>
            <person name="Champion M."/>
            <person name="Cuomo C.A."/>
            <person name="Ma L.-J."/>
            <person name="Henn M.R."/>
            <person name="Sil A."/>
            <person name="Goldman B."/>
            <person name="Young S.K."/>
            <person name="Kodira C.D."/>
            <person name="Zeng Q."/>
            <person name="Koehrsen M."/>
            <person name="Alvarado L."/>
            <person name="Berlin A.M."/>
            <person name="Borenstein D."/>
            <person name="Chen Z."/>
            <person name="Engels R."/>
            <person name="Freedman E."/>
            <person name="Gellesch M."/>
            <person name="Goldberg J."/>
            <person name="Griggs A."/>
            <person name="Gujja S."/>
            <person name="Heiman D.I."/>
            <person name="Hepburn T.A."/>
            <person name="Howarth C."/>
            <person name="Jen D."/>
            <person name="Larson L."/>
            <person name="Lewis B."/>
            <person name="Mehta T."/>
            <person name="Park D."/>
            <person name="Pearson M."/>
            <person name="Roberts A."/>
            <person name="Saif S."/>
            <person name="Shea T.D."/>
            <person name="Shenoy N."/>
            <person name="Sisk P."/>
            <person name="Stolte C."/>
            <person name="Sykes S."/>
            <person name="Walk T."/>
            <person name="White J."/>
            <person name="Yandava C."/>
            <person name="Klein B."/>
            <person name="McEwen J.G."/>
            <person name="Puccia R."/>
            <person name="Goldman G.H."/>
            <person name="Felipe M.S."/>
            <person name="Nino-Vega G."/>
            <person name="San-Blas G."/>
            <person name="Taylor J.W."/>
            <person name="Mendoza L."/>
            <person name="Galagan J.E."/>
            <person name="Nusbaum C."/>
            <person name="Birren B.W."/>
        </authorList>
    </citation>
    <scope>NUCLEOTIDE SEQUENCE [LARGE SCALE GENOMIC DNA]</scope>
    <source>
        <strain evidence="3">H143</strain>
    </source>
</reference>
<dbReference type="EMBL" id="GG692424">
    <property type="protein sequence ID" value="EER41330.1"/>
    <property type="molecule type" value="Genomic_DNA"/>
</dbReference>
<evidence type="ECO:0000256" key="1">
    <source>
        <dbReference type="SAM" id="MobiDB-lite"/>
    </source>
</evidence>
<accession>C6HEV9</accession>
<protein>
    <submittedName>
        <fullName evidence="2">Uncharacterized protein</fullName>
    </submittedName>
</protein>
<organism evidence="2 3">
    <name type="scientific">Ajellomyces capsulatus (strain H143)</name>
    <name type="common">Darling's disease fungus</name>
    <name type="synonym">Histoplasma capsulatum</name>
    <dbReference type="NCBI Taxonomy" id="544712"/>
    <lineage>
        <taxon>Eukaryota</taxon>
        <taxon>Fungi</taxon>
        <taxon>Dikarya</taxon>
        <taxon>Ascomycota</taxon>
        <taxon>Pezizomycotina</taxon>
        <taxon>Eurotiomycetes</taxon>
        <taxon>Eurotiomycetidae</taxon>
        <taxon>Onygenales</taxon>
        <taxon>Ajellomycetaceae</taxon>
        <taxon>Histoplasma</taxon>
    </lineage>
</organism>
<proteinExistence type="predicted"/>
<dbReference type="VEuPathDB" id="FungiDB:HCDG_04976"/>